<dbReference type="GO" id="GO:0016787">
    <property type="term" value="F:hydrolase activity"/>
    <property type="evidence" value="ECO:0007669"/>
    <property type="project" value="UniProtKB-KW"/>
</dbReference>
<keyword evidence="1" id="KW-0472">Membrane</keyword>
<dbReference type="RefSeq" id="WP_126072683.1">
    <property type="nucleotide sequence ID" value="NZ_CP051166.1"/>
</dbReference>
<evidence type="ECO:0000313" key="3">
    <source>
        <dbReference type="Proteomes" id="UP000278085"/>
    </source>
</evidence>
<dbReference type="Pfam" id="PF04307">
    <property type="entry name" value="YdjM"/>
    <property type="match status" value="1"/>
</dbReference>
<feature type="transmembrane region" description="Helical" evidence="1">
    <location>
        <begin position="90"/>
        <end position="116"/>
    </location>
</feature>
<evidence type="ECO:0000313" key="2">
    <source>
        <dbReference type="EMBL" id="RSZ60268.1"/>
    </source>
</evidence>
<keyword evidence="1" id="KW-1133">Transmembrane helix</keyword>
<dbReference type="AlphaFoldDB" id="A0A430HRU8"/>
<reference evidence="2 3" key="1">
    <citation type="submission" date="2018-12" db="EMBL/GenBank/DDBJ databases">
        <authorList>
            <person name="Yang E."/>
        </authorList>
    </citation>
    <scope>NUCLEOTIDE SEQUENCE [LARGE SCALE GENOMIC DNA]</scope>
    <source>
        <strain evidence="2 3">SOD</strain>
    </source>
</reference>
<keyword evidence="2" id="KW-0378">Hydrolase</keyword>
<protein>
    <submittedName>
        <fullName evidence="2">Metal-dependent hydrolase</fullName>
    </submittedName>
</protein>
<name>A0A430HRU8_9BURK</name>
<feature type="transmembrane region" description="Helical" evidence="1">
    <location>
        <begin position="153"/>
        <end position="170"/>
    </location>
</feature>
<keyword evidence="1" id="KW-0812">Transmembrane</keyword>
<dbReference type="EMBL" id="RXLQ01000002">
    <property type="protein sequence ID" value="RSZ60268.1"/>
    <property type="molecule type" value="Genomic_DNA"/>
</dbReference>
<keyword evidence="3" id="KW-1185">Reference proteome</keyword>
<organism evidence="2 3">
    <name type="scientific">Massilia atriviolacea</name>
    <dbReference type="NCBI Taxonomy" id="2495579"/>
    <lineage>
        <taxon>Bacteria</taxon>
        <taxon>Pseudomonadati</taxon>
        <taxon>Pseudomonadota</taxon>
        <taxon>Betaproteobacteria</taxon>
        <taxon>Burkholderiales</taxon>
        <taxon>Oxalobacteraceae</taxon>
        <taxon>Telluria group</taxon>
        <taxon>Massilia</taxon>
    </lineage>
</organism>
<dbReference type="OrthoDB" id="9794683at2"/>
<accession>A0A430HRU8</accession>
<evidence type="ECO:0000256" key="1">
    <source>
        <dbReference type="SAM" id="Phobius"/>
    </source>
</evidence>
<sequence length="194" mass="20472">MPTILSHPAVPLAIGLALGSRVIPGRLLAAGVLASIVPDADVAGLHIGIPYANELGHRGASHSLAFAIVLGLLAAAFARQLNASRLAAFFFITASAVSHGLLDMLTSGGLGVALAWPVSEARMFFPVRVIRVSPLTVQRFFSARGVTVLRSELIWVWLPAALAGLGLYVATRRQRKQAKQAKQGKPGKKTNKRA</sequence>
<dbReference type="Proteomes" id="UP000278085">
    <property type="component" value="Unassembled WGS sequence"/>
</dbReference>
<comment type="caution">
    <text evidence="2">The sequence shown here is derived from an EMBL/GenBank/DDBJ whole genome shotgun (WGS) entry which is preliminary data.</text>
</comment>
<gene>
    <name evidence="2" type="ORF">EJB06_03860</name>
</gene>
<feature type="transmembrane region" description="Helical" evidence="1">
    <location>
        <begin position="60"/>
        <end position="78"/>
    </location>
</feature>
<dbReference type="InterPro" id="IPR007404">
    <property type="entry name" value="YdjM-like"/>
</dbReference>
<dbReference type="PANTHER" id="PTHR35531:SF1">
    <property type="entry name" value="INNER MEMBRANE PROTEIN YBCI-RELATED"/>
    <property type="match status" value="1"/>
</dbReference>
<proteinExistence type="predicted"/>
<dbReference type="PANTHER" id="PTHR35531">
    <property type="entry name" value="INNER MEMBRANE PROTEIN YBCI-RELATED"/>
    <property type="match status" value="1"/>
</dbReference>